<feature type="transmembrane region" description="Helical" evidence="1">
    <location>
        <begin position="32"/>
        <end position="53"/>
    </location>
</feature>
<protein>
    <recommendedName>
        <fullName evidence="4">Shr3 amino acid permease chaperone</fullName>
    </recommendedName>
</protein>
<evidence type="ECO:0000313" key="2">
    <source>
        <dbReference type="EMBL" id="QLQ79446.1"/>
    </source>
</evidence>
<accession>A0A7H9HQG4</accession>
<proteinExistence type="predicted"/>
<dbReference type="GO" id="GO:0006888">
    <property type="term" value="P:endoplasmic reticulum to Golgi vesicle-mediated transport"/>
    <property type="evidence" value="ECO:0007669"/>
    <property type="project" value="TreeGrafter"/>
</dbReference>
<dbReference type="Pfam" id="PF08229">
    <property type="entry name" value="SHR3_chaperone"/>
    <property type="match status" value="1"/>
</dbReference>
<dbReference type="AlphaFoldDB" id="A0A7H9HQG4"/>
<dbReference type="Proteomes" id="UP000510647">
    <property type="component" value="Chromosome 3"/>
</dbReference>
<dbReference type="PANTHER" id="PTHR28228:SF1">
    <property type="entry name" value="SECRETORY COMPONENT PROTEIN SHR3"/>
    <property type="match status" value="1"/>
</dbReference>
<evidence type="ECO:0000256" key="1">
    <source>
        <dbReference type="SAM" id="Phobius"/>
    </source>
</evidence>
<dbReference type="PANTHER" id="PTHR28228">
    <property type="entry name" value="SECRETORY COMPONENT PROTEIN SHR3"/>
    <property type="match status" value="1"/>
</dbReference>
<dbReference type="EMBL" id="CP059269">
    <property type="protein sequence ID" value="QLQ79446.1"/>
    <property type="molecule type" value="Genomic_DNA"/>
</dbReference>
<keyword evidence="3" id="KW-1185">Reference proteome</keyword>
<dbReference type="InterPro" id="IPR013248">
    <property type="entry name" value="Psh3/Shr3"/>
</dbReference>
<keyword evidence="1" id="KW-0472">Membrane</keyword>
<dbReference type="SMART" id="SM00786">
    <property type="entry name" value="SHR3_chaperone"/>
    <property type="match status" value="1"/>
</dbReference>
<feature type="transmembrane region" description="Helical" evidence="1">
    <location>
        <begin position="157"/>
        <end position="185"/>
    </location>
</feature>
<dbReference type="GO" id="GO:0051082">
    <property type="term" value="F:unfolded protein binding"/>
    <property type="evidence" value="ECO:0007669"/>
    <property type="project" value="TreeGrafter"/>
</dbReference>
<keyword evidence="1" id="KW-1133">Transmembrane helix</keyword>
<feature type="transmembrane region" description="Helical" evidence="1">
    <location>
        <begin position="88"/>
        <end position="106"/>
    </location>
</feature>
<dbReference type="PIRSF" id="PIRSF029187">
    <property type="entry name" value="Shr3_AAP_chap"/>
    <property type="match status" value="1"/>
</dbReference>
<name>A0A7H9HQG4_9SACH</name>
<dbReference type="OrthoDB" id="5229808at2759"/>
<feature type="transmembrane region" description="Helical" evidence="1">
    <location>
        <begin position="118"/>
        <end position="137"/>
    </location>
</feature>
<keyword evidence="1" id="KW-0812">Transmembrane</keyword>
<dbReference type="GO" id="GO:0005789">
    <property type="term" value="C:endoplasmic reticulum membrane"/>
    <property type="evidence" value="ECO:0007669"/>
    <property type="project" value="TreeGrafter"/>
</dbReference>
<sequence>MSVYISSGAGKTTTNIARTVQNSKMGLSYKDVTTVGTGLILIGTSFIMGVFFANQTYDYNLLFNSEATQEHFDNALKHYQTLFYTAPAVRYILLGVTSIGLIGGLIRVYKPNPDLQLFEYCSLGLYVFGICVFITNIKTGIECSITRNWGEVTENQGLAVIASSNIILLLLFMGVIVLQAGLWYTRWEHEQRLKKFYAEEAAAKAQNVTEKQTKKQNKKKD</sequence>
<evidence type="ECO:0008006" key="4">
    <source>
        <dbReference type="Google" id="ProtNLM"/>
    </source>
</evidence>
<gene>
    <name evidence="2" type="ORF">HG537_0C00930</name>
</gene>
<organism evidence="2 3">
    <name type="scientific">Torulaspora globosa</name>
    <dbReference type="NCBI Taxonomy" id="48254"/>
    <lineage>
        <taxon>Eukaryota</taxon>
        <taxon>Fungi</taxon>
        <taxon>Dikarya</taxon>
        <taxon>Ascomycota</taxon>
        <taxon>Saccharomycotina</taxon>
        <taxon>Saccharomycetes</taxon>
        <taxon>Saccharomycetales</taxon>
        <taxon>Saccharomycetaceae</taxon>
        <taxon>Torulaspora</taxon>
    </lineage>
</organism>
<reference evidence="2 3" key="1">
    <citation type="submission" date="2020-06" db="EMBL/GenBank/DDBJ databases">
        <title>The yeast mating-type switching endonuclease HO is a domesticated member of an unorthodox homing genetic element family.</title>
        <authorList>
            <person name="Coughlan A.Y."/>
            <person name="Lombardi L."/>
            <person name="Braun-Galleani S."/>
            <person name="Martos A.R."/>
            <person name="Galeote V."/>
            <person name="Bigey F."/>
            <person name="Dequin S."/>
            <person name="Byrne K.P."/>
            <person name="Wolfe K.H."/>
        </authorList>
    </citation>
    <scope>NUCLEOTIDE SEQUENCE [LARGE SCALE GENOMIC DNA]</scope>
    <source>
        <strain evidence="2 3">CBS2947</strain>
    </source>
</reference>
<evidence type="ECO:0000313" key="3">
    <source>
        <dbReference type="Proteomes" id="UP000510647"/>
    </source>
</evidence>